<dbReference type="InterPro" id="IPR036188">
    <property type="entry name" value="FAD/NAD-bd_sf"/>
</dbReference>
<evidence type="ECO:0000256" key="4">
    <source>
        <dbReference type="ARBA" id="ARBA00023033"/>
    </source>
</evidence>
<feature type="domain" description="FAD-binding" evidence="5">
    <location>
        <begin position="127"/>
        <end position="385"/>
    </location>
</feature>
<dbReference type="SUPFAM" id="SSF51905">
    <property type="entry name" value="FAD/NAD(P)-binding domain"/>
    <property type="match status" value="1"/>
</dbReference>
<dbReference type="PRINTS" id="PR00420">
    <property type="entry name" value="RNGMNOXGNASE"/>
</dbReference>
<reference evidence="6 7" key="1">
    <citation type="submission" date="2020-12" db="EMBL/GenBank/DDBJ databases">
        <title>Metabolic potential, ecology and presence of endohyphal bacteria is reflected in genomic diversity of Mucoromycotina.</title>
        <authorList>
            <person name="Muszewska A."/>
            <person name="Okrasinska A."/>
            <person name="Steczkiewicz K."/>
            <person name="Drgas O."/>
            <person name="Orlowska M."/>
            <person name="Perlinska-Lenart U."/>
            <person name="Aleksandrzak-Piekarczyk T."/>
            <person name="Szatraj K."/>
            <person name="Zielenkiewicz U."/>
            <person name="Pilsyk S."/>
            <person name="Malc E."/>
            <person name="Mieczkowski P."/>
            <person name="Kruszewska J.S."/>
            <person name="Biernat P."/>
            <person name="Pawlowska J."/>
        </authorList>
    </citation>
    <scope>NUCLEOTIDE SEQUENCE [LARGE SCALE GENOMIC DNA]</scope>
    <source>
        <strain evidence="6 7">CBS 142.35</strain>
    </source>
</reference>
<dbReference type="Pfam" id="PF01494">
    <property type="entry name" value="FAD_binding_3"/>
    <property type="match status" value="2"/>
</dbReference>
<keyword evidence="4" id="KW-0503">Monooxygenase</keyword>
<dbReference type="AlphaFoldDB" id="A0A8H7VQS4"/>
<evidence type="ECO:0000256" key="1">
    <source>
        <dbReference type="ARBA" id="ARBA00022630"/>
    </source>
</evidence>
<evidence type="ECO:0000259" key="5">
    <source>
        <dbReference type="Pfam" id="PF01494"/>
    </source>
</evidence>
<name>A0A8H7VQS4_9FUNG</name>
<keyword evidence="7" id="KW-1185">Reference proteome</keyword>
<comment type="caution">
    <text evidence="6">The sequence shown here is derived from an EMBL/GenBank/DDBJ whole genome shotgun (WGS) entry which is preliminary data.</text>
</comment>
<keyword evidence="3" id="KW-0560">Oxidoreductase</keyword>
<keyword evidence="1" id="KW-0285">Flavoprotein</keyword>
<dbReference type="Proteomes" id="UP000646827">
    <property type="component" value="Unassembled WGS sequence"/>
</dbReference>
<gene>
    <name evidence="6" type="ORF">INT45_005582</name>
</gene>
<dbReference type="GO" id="GO:0004497">
    <property type="term" value="F:monooxygenase activity"/>
    <property type="evidence" value="ECO:0007669"/>
    <property type="project" value="UniProtKB-KW"/>
</dbReference>
<evidence type="ECO:0000256" key="3">
    <source>
        <dbReference type="ARBA" id="ARBA00023002"/>
    </source>
</evidence>
<dbReference type="Gene3D" id="3.50.50.60">
    <property type="entry name" value="FAD/NAD(P)-binding domain"/>
    <property type="match status" value="1"/>
</dbReference>
<protein>
    <recommendedName>
        <fullName evidence="5">FAD-binding domain-containing protein</fullName>
    </recommendedName>
</protein>
<organism evidence="6 7">
    <name type="scientific">Circinella minor</name>
    <dbReference type="NCBI Taxonomy" id="1195481"/>
    <lineage>
        <taxon>Eukaryota</taxon>
        <taxon>Fungi</taxon>
        <taxon>Fungi incertae sedis</taxon>
        <taxon>Mucoromycota</taxon>
        <taxon>Mucoromycotina</taxon>
        <taxon>Mucoromycetes</taxon>
        <taxon>Mucorales</taxon>
        <taxon>Lichtheimiaceae</taxon>
        <taxon>Circinella</taxon>
    </lineage>
</organism>
<dbReference type="PANTHER" id="PTHR47178:SF6">
    <property type="entry name" value="FAD-BINDING DOMAIN-CONTAINING PROTEIN"/>
    <property type="match status" value="1"/>
</dbReference>
<accession>A0A8H7VQS4</accession>
<dbReference type="InterPro" id="IPR002938">
    <property type="entry name" value="FAD-bd"/>
</dbReference>
<feature type="domain" description="FAD-binding" evidence="5">
    <location>
        <begin position="8"/>
        <end position="47"/>
    </location>
</feature>
<evidence type="ECO:0000313" key="7">
    <source>
        <dbReference type="Proteomes" id="UP000646827"/>
    </source>
</evidence>
<proteinExistence type="predicted"/>
<dbReference type="PANTHER" id="PTHR47178">
    <property type="entry name" value="MONOOXYGENASE, FAD-BINDING"/>
    <property type="match status" value="1"/>
</dbReference>
<evidence type="ECO:0000313" key="6">
    <source>
        <dbReference type="EMBL" id="KAG2225338.1"/>
    </source>
</evidence>
<sequence length="432" mass="47766">MPSDKKENVIIIGAGLAGLALANVLKHQGVSYKIFERDASPEDRTQGWSLSMHFCLLTLKTLMDPAKYATLGDKSAVDPENPRKGDFCLANGNTGEPLVTVGSDTYDSNVDVFRVNRKRFRSWLMEGIDVTWNKRIDHYTINDDGNGVQVTFTDGTVEEGSVIVGADGVNSQVCRQLIGEDEFKTTTVPNPLRILAASYWIDSELRQEIKENYSSAHMMAPSSISEEADHSTCLFVSLVDVDKSKEKPYEMLWSVSCLDKEEPHHETNQERLNQAKNWLKKSGCSGLLNRLVTGTPDDTEVVTLKIRERSPHSILDTFHGPVVLIGDALHSMTQFRGEGGNHAILDACLLGKELASLHKQEKGLKEAINTYYSEALPRGRKAVAESHEALNIVHGTRAQVFAMINGIAKSVEKMIEKMSQEDSSSAVETSKQ</sequence>
<dbReference type="GO" id="GO:0071949">
    <property type="term" value="F:FAD binding"/>
    <property type="evidence" value="ECO:0007669"/>
    <property type="project" value="InterPro"/>
</dbReference>
<keyword evidence="2" id="KW-0274">FAD</keyword>
<dbReference type="OrthoDB" id="655030at2759"/>
<evidence type="ECO:0000256" key="2">
    <source>
        <dbReference type="ARBA" id="ARBA00022827"/>
    </source>
</evidence>
<dbReference type="EMBL" id="JAEPRB010000029">
    <property type="protein sequence ID" value="KAG2225338.1"/>
    <property type="molecule type" value="Genomic_DNA"/>
</dbReference>